<protein>
    <submittedName>
        <fullName evidence="2">Uncharacterized protein</fullName>
    </submittedName>
</protein>
<feature type="region of interest" description="Disordered" evidence="1">
    <location>
        <begin position="494"/>
        <end position="516"/>
    </location>
</feature>
<dbReference type="EMBL" id="KZ819642">
    <property type="protein sequence ID" value="PWN86854.1"/>
    <property type="molecule type" value="Genomic_DNA"/>
</dbReference>
<dbReference type="GeneID" id="37046211"/>
<dbReference type="AlphaFoldDB" id="A0A316YDC8"/>
<dbReference type="InParanoid" id="A0A316YDC8"/>
<dbReference type="Proteomes" id="UP000245768">
    <property type="component" value="Unassembled WGS sequence"/>
</dbReference>
<feature type="region of interest" description="Disordered" evidence="1">
    <location>
        <begin position="57"/>
        <end position="133"/>
    </location>
</feature>
<evidence type="ECO:0000313" key="2">
    <source>
        <dbReference type="EMBL" id="PWN86854.1"/>
    </source>
</evidence>
<gene>
    <name evidence="2" type="ORF">FA10DRAFT_289440</name>
</gene>
<organism evidence="2 3">
    <name type="scientific">Acaromyces ingoldii</name>
    <dbReference type="NCBI Taxonomy" id="215250"/>
    <lineage>
        <taxon>Eukaryota</taxon>
        <taxon>Fungi</taxon>
        <taxon>Dikarya</taxon>
        <taxon>Basidiomycota</taxon>
        <taxon>Ustilaginomycotina</taxon>
        <taxon>Exobasidiomycetes</taxon>
        <taxon>Exobasidiales</taxon>
        <taxon>Cryptobasidiaceae</taxon>
        <taxon>Acaromyces</taxon>
    </lineage>
</organism>
<name>A0A316YDC8_9BASI</name>
<sequence length="534" mass="58805">MSYYLLESPFISFREATADHKIGEDTSPFLPAHRTVFRSRYSASLLNAVEVNLVRGRKQRASSVERAASSKKPRQERETSEQRVGSEDECGIELGRGTSTSSSSQHVPGSVEGIDIEKEGEGEATEDSEDDGEVEDLLRASPSTNNVIRARLMGVPLEGGGVRFSVEEGVRRSRSRNHLDTLVAYLVAYLVRETSPSRNELLCQRDLARVIVAGGHMGAMLATVAVWEPRIWSSMSKTPFVEFLAGREVAKKLGTRMHRPLNRREQSCLAKLRRLFLSLLLDLDDACSSLSLSNDEASLDMALLMALYQKKGSEAPASGSVEWVDSATEPYANRAFEHRFHGDRRQVVILTSKEAHQEARKGSEAIAALSTPSPLFSPDRGSAALPSIPLFPCAKTKASAANFRANPAYPIDDEPSATWPRALKTVANDALRAVVDRLWLQQRALAEAILAKEEAELETDALSAKLEEANIKEETLRSRLHTVSNTCEDLEEAKRVAEKRKHEAGASRSRAKERVKKFSEGAKHLAALRSDSSV</sequence>
<proteinExistence type="predicted"/>
<evidence type="ECO:0000313" key="3">
    <source>
        <dbReference type="Proteomes" id="UP000245768"/>
    </source>
</evidence>
<accession>A0A316YDC8</accession>
<evidence type="ECO:0000256" key="1">
    <source>
        <dbReference type="SAM" id="MobiDB-lite"/>
    </source>
</evidence>
<dbReference type="RefSeq" id="XP_025374052.1">
    <property type="nucleotide sequence ID" value="XM_025524295.1"/>
</dbReference>
<feature type="compositionally biased region" description="Acidic residues" evidence="1">
    <location>
        <begin position="122"/>
        <end position="133"/>
    </location>
</feature>
<keyword evidence="3" id="KW-1185">Reference proteome</keyword>
<feature type="compositionally biased region" description="Polar residues" evidence="1">
    <location>
        <begin position="97"/>
        <end position="107"/>
    </location>
</feature>
<feature type="compositionally biased region" description="Basic and acidic residues" evidence="1">
    <location>
        <begin position="73"/>
        <end position="86"/>
    </location>
</feature>
<reference evidence="2 3" key="1">
    <citation type="journal article" date="2018" name="Mol. Biol. Evol.">
        <title>Broad Genomic Sampling Reveals a Smut Pathogenic Ancestry of the Fungal Clade Ustilaginomycotina.</title>
        <authorList>
            <person name="Kijpornyongpan T."/>
            <person name="Mondo S.J."/>
            <person name="Barry K."/>
            <person name="Sandor L."/>
            <person name="Lee J."/>
            <person name="Lipzen A."/>
            <person name="Pangilinan J."/>
            <person name="LaButti K."/>
            <person name="Hainaut M."/>
            <person name="Henrissat B."/>
            <person name="Grigoriev I.V."/>
            <person name="Spatafora J.W."/>
            <person name="Aime M.C."/>
        </authorList>
    </citation>
    <scope>NUCLEOTIDE SEQUENCE [LARGE SCALE GENOMIC DNA]</scope>
    <source>
        <strain evidence="2 3">MCA 4198</strain>
    </source>
</reference>